<proteinExistence type="predicted"/>
<protein>
    <submittedName>
        <fullName evidence="1">Uncharacterized protein</fullName>
    </submittedName>
</protein>
<comment type="caution">
    <text evidence="1">The sequence shown here is derived from an EMBL/GenBank/DDBJ whole genome shotgun (WGS) entry which is preliminary data.</text>
</comment>
<sequence>MAPKSGMAPKWECEGKKNGLIDMISGYEDFSDSDSKVGAYTRRYCIDIKFTHARKEDQACAERANNGKFLSRRHNYMLLTVNSGLV</sequence>
<evidence type="ECO:0000313" key="2">
    <source>
        <dbReference type="Proteomes" id="UP000499080"/>
    </source>
</evidence>
<dbReference type="EMBL" id="BGPR01004012">
    <property type="protein sequence ID" value="GBM94924.1"/>
    <property type="molecule type" value="Genomic_DNA"/>
</dbReference>
<organism evidence="1 2">
    <name type="scientific">Araneus ventricosus</name>
    <name type="common">Orbweaver spider</name>
    <name type="synonym">Epeira ventricosa</name>
    <dbReference type="NCBI Taxonomy" id="182803"/>
    <lineage>
        <taxon>Eukaryota</taxon>
        <taxon>Metazoa</taxon>
        <taxon>Ecdysozoa</taxon>
        <taxon>Arthropoda</taxon>
        <taxon>Chelicerata</taxon>
        <taxon>Arachnida</taxon>
        <taxon>Araneae</taxon>
        <taxon>Araneomorphae</taxon>
        <taxon>Entelegynae</taxon>
        <taxon>Araneoidea</taxon>
        <taxon>Araneidae</taxon>
        <taxon>Araneus</taxon>
    </lineage>
</organism>
<gene>
    <name evidence="1" type="ORF">AVEN_98407_1</name>
</gene>
<dbReference type="Proteomes" id="UP000499080">
    <property type="component" value="Unassembled WGS sequence"/>
</dbReference>
<keyword evidence="2" id="KW-1185">Reference proteome</keyword>
<accession>A0A4Y2JY29</accession>
<dbReference type="AlphaFoldDB" id="A0A4Y2JY29"/>
<evidence type="ECO:0000313" key="1">
    <source>
        <dbReference type="EMBL" id="GBM94924.1"/>
    </source>
</evidence>
<name>A0A4Y2JY29_ARAVE</name>
<reference evidence="1 2" key="1">
    <citation type="journal article" date="2019" name="Sci. Rep.">
        <title>Orb-weaving spider Araneus ventricosus genome elucidates the spidroin gene catalogue.</title>
        <authorList>
            <person name="Kono N."/>
            <person name="Nakamura H."/>
            <person name="Ohtoshi R."/>
            <person name="Moran D.A.P."/>
            <person name="Shinohara A."/>
            <person name="Yoshida Y."/>
            <person name="Fujiwara M."/>
            <person name="Mori M."/>
            <person name="Tomita M."/>
            <person name="Arakawa K."/>
        </authorList>
    </citation>
    <scope>NUCLEOTIDE SEQUENCE [LARGE SCALE GENOMIC DNA]</scope>
</reference>